<dbReference type="SMART" id="SM00028">
    <property type="entry name" value="TPR"/>
    <property type="match status" value="2"/>
</dbReference>
<dbReference type="PROSITE" id="PS50293">
    <property type="entry name" value="TPR_REGION"/>
    <property type="match status" value="1"/>
</dbReference>
<reference evidence="10 11" key="1">
    <citation type="submission" date="2019-06" db="EMBL/GenBank/DDBJ databases">
        <title>Cerasibacillus sp. nov., isolated from maize field.</title>
        <authorList>
            <person name="Lin S.-Y."/>
            <person name="Tsai C.-F."/>
            <person name="Young C.-C."/>
        </authorList>
    </citation>
    <scope>NUCLEOTIDE SEQUENCE [LARGE SCALE GENOMIC DNA]</scope>
    <source>
        <strain evidence="10 11">CC-CFT480</strain>
    </source>
</reference>
<dbReference type="InterPro" id="IPR011990">
    <property type="entry name" value="TPR-like_helical_dom_sf"/>
</dbReference>
<dbReference type="PROSITE" id="PS50005">
    <property type="entry name" value="TPR"/>
    <property type="match status" value="2"/>
</dbReference>
<dbReference type="OrthoDB" id="9813074at2"/>
<accession>A0A5C8P3F7</accession>
<keyword evidence="11" id="KW-1185">Reference proteome</keyword>
<gene>
    <name evidence="10" type="ORF">FHP05_02855</name>
</gene>
<evidence type="ECO:0000256" key="8">
    <source>
        <dbReference type="SAM" id="Phobius"/>
    </source>
</evidence>
<keyword evidence="10" id="KW-0645">Protease</keyword>
<evidence type="ECO:0000313" key="11">
    <source>
        <dbReference type="Proteomes" id="UP000321574"/>
    </source>
</evidence>
<comment type="similarity">
    <text evidence="2">Belongs to the peptidase S54 family.</text>
</comment>
<dbReference type="GO" id="GO:0004252">
    <property type="term" value="F:serine-type endopeptidase activity"/>
    <property type="evidence" value="ECO:0007669"/>
    <property type="project" value="InterPro"/>
</dbReference>
<evidence type="ECO:0000256" key="6">
    <source>
        <dbReference type="ARBA" id="ARBA00023136"/>
    </source>
</evidence>
<feature type="transmembrane region" description="Helical" evidence="8">
    <location>
        <begin position="295"/>
        <end position="315"/>
    </location>
</feature>
<dbReference type="EMBL" id="VDUW01000001">
    <property type="protein sequence ID" value="TXL67978.1"/>
    <property type="molecule type" value="Genomic_DNA"/>
</dbReference>
<evidence type="ECO:0000313" key="10">
    <source>
        <dbReference type="EMBL" id="TXL67978.1"/>
    </source>
</evidence>
<comment type="subcellular location">
    <subcellularLocation>
        <location evidence="1">Membrane</location>
        <topology evidence="1">Multi-pass membrane protein</topology>
    </subcellularLocation>
</comment>
<dbReference type="InterPro" id="IPR035952">
    <property type="entry name" value="Rhomboid-like_sf"/>
</dbReference>
<keyword evidence="7" id="KW-0802">TPR repeat</keyword>
<feature type="transmembrane region" description="Helical" evidence="8">
    <location>
        <begin position="232"/>
        <end position="259"/>
    </location>
</feature>
<dbReference type="AlphaFoldDB" id="A0A5C8P3F7"/>
<protein>
    <submittedName>
        <fullName evidence="10">Rhomboid family intramembrane serine protease</fullName>
    </submittedName>
</protein>
<dbReference type="RefSeq" id="WP_147665715.1">
    <property type="nucleotide sequence ID" value="NZ_VDUW01000001.1"/>
</dbReference>
<feature type="transmembrane region" description="Helical" evidence="8">
    <location>
        <begin position="271"/>
        <end position="289"/>
    </location>
</feature>
<dbReference type="InterPro" id="IPR019734">
    <property type="entry name" value="TPR_rpt"/>
</dbReference>
<keyword evidence="3 8" id="KW-0812">Transmembrane</keyword>
<dbReference type="SUPFAM" id="SSF144091">
    <property type="entry name" value="Rhomboid-like"/>
    <property type="match status" value="1"/>
</dbReference>
<organism evidence="10 11">
    <name type="scientific">Cerasibacillus terrae</name>
    <dbReference type="NCBI Taxonomy" id="2498845"/>
    <lineage>
        <taxon>Bacteria</taxon>
        <taxon>Bacillati</taxon>
        <taxon>Bacillota</taxon>
        <taxon>Bacilli</taxon>
        <taxon>Bacillales</taxon>
        <taxon>Bacillaceae</taxon>
        <taxon>Cerasibacillus</taxon>
    </lineage>
</organism>
<sequence length="514" mass="58941">MTLGRKFIQYSLAFQLVKEKSYDILYVSDSNNGEIWLKKEVDRKNISVIRIAVNGFHWKNHLKNDVMSVFQKVQTIKKMFKRKNINISNIYIATHSPVDDWEILKKPMHLKDKYPIQMNVFYLDQTNKLTELERLTSVLQIKPVTFDEIPNEAEQLQQVQEMQHTFVSLVQNKIDAEKKVFSYGKLYLTYLLIAMNVIVFLIMTFNGGTTNTENLIAFGAKFNPAMIMDGEWWRIITSMFIHIGFLHLFMNMLALYYLGNVIERIYGSTRFMIIYFLGGIGGGLSSFAFTTNVSAGASGAIFGLFGAILFFGLFYKTLFFKTMGYNILFLIGFNVLIGFTVPMIDNAAHLGGLLGGFIASAIVHLPYKKSWVIRLGSIIVYFVLFTGLTFYGISTNVNSASYQWIYTQELLESEEYEQVVVQATKGLENAEDLEAPLLFQRSYAYIKLNNNELALDDLEKVVMLDPDMAEAHYNLAILYIEIGEQEKAEDAIKKAYQLDSEHESIHKLYNQMIK</sequence>
<dbReference type="Pfam" id="PF01694">
    <property type="entry name" value="Rhomboid"/>
    <property type="match status" value="1"/>
</dbReference>
<dbReference type="Pfam" id="PF13414">
    <property type="entry name" value="TPR_11"/>
    <property type="match status" value="1"/>
</dbReference>
<dbReference type="Gene3D" id="1.20.1540.10">
    <property type="entry name" value="Rhomboid-like"/>
    <property type="match status" value="1"/>
</dbReference>
<comment type="caution">
    <text evidence="10">The sequence shown here is derived from an EMBL/GenBank/DDBJ whole genome shotgun (WGS) entry which is preliminary data.</text>
</comment>
<dbReference type="GO" id="GO:0016020">
    <property type="term" value="C:membrane"/>
    <property type="evidence" value="ECO:0007669"/>
    <property type="project" value="UniProtKB-SubCell"/>
</dbReference>
<evidence type="ECO:0000256" key="2">
    <source>
        <dbReference type="ARBA" id="ARBA00009045"/>
    </source>
</evidence>
<evidence type="ECO:0000256" key="4">
    <source>
        <dbReference type="ARBA" id="ARBA00022801"/>
    </source>
</evidence>
<feature type="repeat" description="TPR" evidence="7">
    <location>
        <begin position="435"/>
        <end position="468"/>
    </location>
</feature>
<keyword evidence="5 8" id="KW-1133">Transmembrane helix</keyword>
<dbReference type="InterPro" id="IPR022764">
    <property type="entry name" value="Peptidase_S54_rhomboid_dom"/>
</dbReference>
<keyword evidence="4" id="KW-0378">Hydrolase</keyword>
<feature type="transmembrane region" description="Helical" evidence="8">
    <location>
        <begin position="187"/>
        <end position="205"/>
    </location>
</feature>
<keyword evidence="6 8" id="KW-0472">Membrane</keyword>
<dbReference type="SUPFAM" id="SSF48452">
    <property type="entry name" value="TPR-like"/>
    <property type="match status" value="1"/>
</dbReference>
<evidence type="ECO:0000256" key="1">
    <source>
        <dbReference type="ARBA" id="ARBA00004141"/>
    </source>
</evidence>
<feature type="repeat" description="TPR" evidence="7">
    <location>
        <begin position="469"/>
        <end position="502"/>
    </location>
</feature>
<feature type="domain" description="Peptidase S54 rhomboid" evidence="9">
    <location>
        <begin position="230"/>
        <end position="364"/>
    </location>
</feature>
<dbReference type="Gene3D" id="1.25.40.10">
    <property type="entry name" value="Tetratricopeptide repeat domain"/>
    <property type="match status" value="1"/>
</dbReference>
<proteinExistence type="inferred from homology"/>
<evidence type="ECO:0000256" key="7">
    <source>
        <dbReference type="PROSITE-ProRule" id="PRU00339"/>
    </source>
</evidence>
<dbReference type="PANTHER" id="PTHR43731">
    <property type="entry name" value="RHOMBOID PROTEASE"/>
    <property type="match status" value="1"/>
</dbReference>
<evidence type="ECO:0000259" key="9">
    <source>
        <dbReference type="Pfam" id="PF01694"/>
    </source>
</evidence>
<evidence type="ECO:0000256" key="5">
    <source>
        <dbReference type="ARBA" id="ARBA00022989"/>
    </source>
</evidence>
<feature type="transmembrane region" description="Helical" evidence="8">
    <location>
        <begin position="372"/>
        <end position="393"/>
    </location>
</feature>
<dbReference type="InterPro" id="IPR050925">
    <property type="entry name" value="Rhomboid_protease_S54"/>
</dbReference>
<feature type="transmembrane region" description="Helical" evidence="8">
    <location>
        <begin position="322"/>
        <end position="341"/>
    </location>
</feature>
<dbReference type="GO" id="GO:0006508">
    <property type="term" value="P:proteolysis"/>
    <property type="evidence" value="ECO:0007669"/>
    <property type="project" value="UniProtKB-KW"/>
</dbReference>
<name>A0A5C8P3F7_9BACI</name>
<evidence type="ECO:0000256" key="3">
    <source>
        <dbReference type="ARBA" id="ARBA00022692"/>
    </source>
</evidence>
<dbReference type="PANTHER" id="PTHR43731:SF14">
    <property type="entry name" value="PRESENILIN-ASSOCIATED RHOMBOID-LIKE PROTEIN, MITOCHONDRIAL"/>
    <property type="match status" value="1"/>
</dbReference>
<dbReference type="Proteomes" id="UP000321574">
    <property type="component" value="Unassembled WGS sequence"/>
</dbReference>